<name>A0A6F8ZL43_9FIRM</name>
<sequence length="343" mass="35527">MERLGLGLVGCGKEGQRYLQALVHLPQARLAGAADADPERARAAALAFEVPAYASLEGLLADPAVQAVVVATPTGTHAPLAAAALEAGRPVLVEPPLALDYGEAARLVELAARRGLALAVSHHPRLLPPVQRLLQAAGEGRLGRLLLGEAVGVWPRPLSYYQEAPWRASVEAGGGVHLTQAVHFFDLLIGLFGPAAQVTALGATLAHALPVPDSLTAAVRFRSGALATLAFTTAAARVAAGERLTVIGSEGAAVVGPNLQELEAWRVPGDDEETVRQEMAGLPARSGWQGQWDALADFVEAVQEGRPPVLGADTTLEGVALIQAVTRAARQGRPVPLTEVSGA</sequence>
<comment type="similarity">
    <text evidence="1">Belongs to the Gfo/Idh/MocA family.</text>
</comment>
<dbReference type="GO" id="GO:0000166">
    <property type="term" value="F:nucleotide binding"/>
    <property type="evidence" value="ECO:0007669"/>
    <property type="project" value="InterPro"/>
</dbReference>
<feature type="domain" description="Gfo/Idh/MocA-like oxidoreductase N-terminal" evidence="2">
    <location>
        <begin position="6"/>
        <end position="122"/>
    </location>
</feature>
<dbReference type="PANTHER" id="PTHR43249:SF1">
    <property type="entry name" value="D-GLUCOSIDE 3-DEHYDROGENASE"/>
    <property type="match status" value="1"/>
</dbReference>
<dbReference type="InterPro" id="IPR036291">
    <property type="entry name" value="NAD(P)-bd_dom_sf"/>
</dbReference>
<dbReference type="InterPro" id="IPR052515">
    <property type="entry name" value="Gfo/Idh/MocA_Oxidoreductase"/>
</dbReference>
<evidence type="ECO:0000259" key="3">
    <source>
        <dbReference type="Pfam" id="PF02894"/>
    </source>
</evidence>
<proteinExistence type="inferred from homology"/>
<protein>
    <submittedName>
        <fullName evidence="4">Gfo/Idh/MocA family oxidoreductase</fullName>
    </submittedName>
</protein>
<evidence type="ECO:0000256" key="1">
    <source>
        <dbReference type="ARBA" id="ARBA00010928"/>
    </source>
</evidence>
<dbReference type="Gene3D" id="3.40.50.720">
    <property type="entry name" value="NAD(P)-binding Rossmann-like Domain"/>
    <property type="match status" value="1"/>
</dbReference>
<dbReference type="InterPro" id="IPR000683">
    <property type="entry name" value="Gfo/Idh/MocA-like_OxRdtase_N"/>
</dbReference>
<dbReference type="Proteomes" id="UP000503399">
    <property type="component" value="Chromosome"/>
</dbReference>
<dbReference type="PANTHER" id="PTHR43249">
    <property type="entry name" value="UDP-N-ACETYL-2-AMINO-2-DEOXY-D-GLUCURONATE OXIDASE"/>
    <property type="match status" value="1"/>
</dbReference>
<dbReference type="Pfam" id="PF02894">
    <property type="entry name" value="GFO_IDH_MocA_C"/>
    <property type="match status" value="1"/>
</dbReference>
<organism evidence="4 5">
    <name type="scientific">Candidatus Hydrogenisulfobacillus filiaventi</name>
    <dbReference type="NCBI Taxonomy" id="2707344"/>
    <lineage>
        <taxon>Bacteria</taxon>
        <taxon>Bacillati</taxon>
        <taxon>Bacillota</taxon>
        <taxon>Clostridia</taxon>
        <taxon>Eubacteriales</taxon>
        <taxon>Clostridiales Family XVII. Incertae Sedis</taxon>
        <taxon>Candidatus Hydrogenisulfobacillus</taxon>
    </lineage>
</organism>
<dbReference type="Pfam" id="PF01408">
    <property type="entry name" value="GFO_IDH_MocA"/>
    <property type="match status" value="1"/>
</dbReference>
<dbReference type="KEGG" id="hfv:R50_2696"/>
<dbReference type="SUPFAM" id="SSF51735">
    <property type="entry name" value="NAD(P)-binding Rossmann-fold domains"/>
    <property type="match status" value="1"/>
</dbReference>
<keyword evidence="5" id="KW-1185">Reference proteome</keyword>
<gene>
    <name evidence="4" type="ORF">R50_2696</name>
</gene>
<dbReference type="SUPFAM" id="SSF55347">
    <property type="entry name" value="Glyceraldehyde-3-phosphate dehydrogenase-like, C-terminal domain"/>
    <property type="match status" value="1"/>
</dbReference>
<evidence type="ECO:0000313" key="4">
    <source>
        <dbReference type="EMBL" id="CAB1130185.1"/>
    </source>
</evidence>
<dbReference type="AlphaFoldDB" id="A0A6F8ZL43"/>
<feature type="domain" description="Gfo/Idh/MocA-like oxidoreductase C-terminal" evidence="3">
    <location>
        <begin position="153"/>
        <end position="337"/>
    </location>
</feature>
<reference evidence="4 5" key="1">
    <citation type="submission" date="2020-02" db="EMBL/GenBank/DDBJ databases">
        <authorList>
            <person name="Hogendoorn C."/>
        </authorList>
    </citation>
    <scope>NUCLEOTIDE SEQUENCE [LARGE SCALE GENOMIC DNA]</scope>
    <source>
        <strain evidence="4">R501</strain>
    </source>
</reference>
<accession>A0A6F8ZL43</accession>
<dbReference type="Gene3D" id="3.30.360.10">
    <property type="entry name" value="Dihydrodipicolinate Reductase, domain 2"/>
    <property type="match status" value="1"/>
</dbReference>
<evidence type="ECO:0000313" key="5">
    <source>
        <dbReference type="Proteomes" id="UP000503399"/>
    </source>
</evidence>
<dbReference type="EMBL" id="LR778114">
    <property type="protein sequence ID" value="CAB1130185.1"/>
    <property type="molecule type" value="Genomic_DNA"/>
</dbReference>
<evidence type="ECO:0000259" key="2">
    <source>
        <dbReference type="Pfam" id="PF01408"/>
    </source>
</evidence>
<dbReference type="InterPro" id="IPR004104">
    <property type="entry name" value="Gfo/Idh/MocA-like_OxRdtase_C"/>
</dbReference>